<accession>A0A2D2B311</accession>
<dbReference type="RefSeq" id="WP_099623890.1">
    <property type="nucleotide sequence ID" value="NZ_CP024201.1"/>
</dbReference>
<evidence type="ECO:0000313" key="6">
    <source>
        <dbReference type="Proteomes" id="UP000228945"/>
    </source>
</evidence>
<name>A0A2D2B311_9CAUL</name>
<dbReference type="Pfam" id="PF00890">
    <property type="entry name" value="FAD_binding_2"/>
    <property type="match status" value="1"/>
</dbReference>
<dbReference type="InterPro" id="IPR036188">
    <property type="entry name" value="FAD/NAD-bd_sf"/>
</dbReference>
<sequence length="501" mass="55203">MTERVLIIGAGMAGLFTALALGASGRQVDILERDPPAPDGGADDAFETWNRRGVGHLRHSHAFLARLRKIIVDNHPALLDELKAAGVQELKFADGLNPIAKARYRARPEDAGLTVLTSRRTTLELVLRRYVERMANVTLHSGVNAAGLLGSLDGENRYVVRGLRLEDADGLREEEADLVVDAAGRMSQGFEWLAEAGVSTPEESEDAGILYYTRHYRLRPDQDAPERAAAPAAGDLGYIKYGLFPADNRCFSITLAVPEIEQTLRQAVLKPETFDRICSLLPGIARWTDVERSEPISKVFGMGDLKSRWRDTVVDGRPKALNLFFVGDGLVRTNPLYGRGCSFAAVEAHLLRDVLDAHRRPAARAIAYHDAVSAELRPYYDDMRTQDRSAIRRARNALDPAYRPRAKAKVLKSFGEDAVTIALRSDPDLIREFMRGFHMLEPSSAWLKRPANLAKVMGAWATPKSAKASLYPPRLGPDRSEMFGTLNLSATADAERLGLAA</sequence>
<dbReference type="PRINTS" id="PR00420">
    <property type="entry name" value="RNGMNOXGNASE"/>
</dbReference>
<gene>
    <name evidence="5" type="ORF">CSW64_20750</name>
</gene>
<dbReference type="Gene3D" id="3.50.50.60">
    <property type="entry name" value="FAD/NAD(P)-binding domain"/>
    <property type="match status" value="1"/>
</dbReference>
<dbReference type="Proteomes" id="UP000228945">
    <property type="component" value="Chromosome"/>
</dbReference>
<evidence type="ECO:0000256" key="3">
    <source>
        <dbReference type="ARBA" id="ARBA00023033"/>
    </source>
</evidence>
<dbReference type="OrthoDB" id="5499180at2"/>
<reference evidence="5 6" key="1">
    <citation type="submission" date="2017-10" db="EMBL/GenBank/DDBJ databases">
        <title>Genome sequence of Caulobacter mirabilis FWC38.</title>
        <authorList>
            <person name="Fiebig A."/>
            <person name="Crosson S."/>
        </authorList>
    </citation>
    <scope>NUCLEOTIDE SEQUENCE [LARGE SCALE GENOMIC DNA]</scope>
    <source>
        <strain evidence="5 6">FWC 38</strain>
    </source>
</reference>
<organism evidence="5 6">
    <name type="scientific">Caulobacter mirabilis</name>
    <dbReference type="NCBI Taxonomy" id="69666"/>
    <lineage>
        <taxon>Bacteria</taxon>
        <taxon>Pseudomonadati</taxon>
        <taxon>Pseudomonadota</taxon>
        <taxon>Alphaproteobacteria</taxon>
        <taxon>Caulobacterales</taxon>
        <taxon>Caulobacteraceae</taxon>
        <taxon>Caulobacter</taxon>
    </lineage>
</organism>
<keyword evidence="2" id="KW-0560">Oxidoreductase</keyword>
<dbReference type="PANTHER" id="PTHR13789:SF309">
    <property type="entry name" value="PUTATIVE (AFU_ORTHOLOGUE AFUA_6G14510)-RELATED"/>
    <property type="match status" value="1"/>
</dbReference>
<dbReference type="AlphaFoldDB" id="A0A2D2B311"/>
<dbReference type="SUPFAM" id="SSF51905">
    <property type="entry name" value="FAD/NAD(P)-binding domain"/>
    <property type="match status" value="1"/>
</dbReference>
<protein>
    <submittedName>
        <fullName evidence="5">FAD-dependent oxidoreductase</fullName>
    </submittedName>
</protein>
<keyword evidence="6" id="KW-1185">Reference proteome</keyword>
<dbReference type="GO" id="GO:0004497">
    <property type="term" value="F:monooxygenase activity"/>
    <property type="evidence" value="ECO:0007669"/>
    <property type="project" value="UniProtKB-KW"/>
</dbReference>
<dbReference type="InterPro" id="IPR003953">
    <property type="entry name" value="FAD-dep_OxRdtase_2_FAD-bd"/>
</dbReference>
<evidence type="ECO:0000256" key="1">
    <source>
        <dbReference type="ARBA" id="ARBA00022630"/>
    </source>
</evidence>
<dbReference type="InterPro" id="IPR050493">
    <property type="entry name" value="FAD-dep_Monooxygenase_BioMet"/>
</dbReference>
<keyword evidence="3" id="KW-0503">Monooxygenase</keyword>
<evidence type="ECO:0000256" key="2">
    <source>
        <dbReference type="ARBA" id="ARBA00023002"/>
    </source>
</evidence>
<dbReference type="PANTHER" id="PTHR13789">
    <property type="entry name" value="MONOOXYGENASE"/>
    <property type="match status" value="1"/>
</dbReference>
<feature type="domain" description="FAD-dependent oxidoreductase 2 FAD-binding" evidence="4">
    <location>
        <begin position="5"/>
        <end position="197"/>
    </location>
</feature>
<keyword evidence="1" id="KW-0285">Flavoprotein</keyword>
<proteinExistence type="predicted"/>
<evidence type="ECO:0000259" key="4">
    <source>
        <dbReference type="Pfam" id="PF00890"/>
    </source>
</evidence>
<dbReference type="EMBL" id="CP024201">
    <property type="protein sequence ID" value="ATQ44642.1"/>
    <property type="molecule type" value="Genomic_DNA"/>
</dbReference>
<evidence type="ECO:0000313" key="5">
    <source>
        <dbReference type="EMBL" id="ATQ44642.1"/>
    </source>
</evidence>
<dbReference type="KEGG" id="cmb:CSW64_20750"/>